<keyword evidence="4 5" id="KW-0472">Membrane</keyword>
<accession>A0A8J8B3W1</accession>
<feature type="transmembrane region" description="Helical" evidence="5">
    <location>
        <begin position="61"/>
        <end position="85"/>
    </location>
</feature>
<organism evidence="7 8">
    <name type="scientific">Methanocalculus chunghsingensis</name>
    <dbReference type="NCBI Taxonomy" id="156457"/>
    <lineage>
        <taxon>Archaea</taxon>
        <taxon>Methanobacteriati</taxon>
        <taxon>Methanobacteriota</taxon>
        <taxon>Stenosarchaea group</taxon>
        <taxon>Methanomicrobia</taxon>
        <taxon>Methanomicrobiales</taxon>
        <taxon>Methanocalculaceae</taxon>
        <taxon>Methanocalculus</taxon>
    </lineage>
</organism>
<dbReference type="InterPro" id="IPR049783">
    <property type="entry name" value="ABC_perm_TupB-like"/>
</dbReference>
<dbReference type="Proteomes" id="UP000730161">
    <property type="component" value="Unassembled WGS sequence"/>
</dbReference>
<dbReference type="GO" id="GO:0055085">
    <property type="term" value="P:transmembrane transport"/>
    <property type="evidence" value="ECO:0007669"/>
    <property type="project" value="InterPro"/>
</dbReference>
<comment type="similarity">
    <text evidence="5">Belongs to the binding-protein-dependent transport system permease family.</text>
</comment>
<evidence type="ECO:0000256" key="1">
    <source>
        <dbReference type="ARBA" id="ARBA00004141"/>
    </source>
</evidence>
<evidence type="ECO:0000256" key="3">
    <source>
        <dbReference type="ARBA" id="ARBA00022989"/>
    </source>
</evidence>
<dbReference type="GO" id="GO:0005886">
    <property type="term" value="C:plasma membrane"/>
    <property type="evidence" value="ECO:0007669"/>
    <property type="project" value="UniProtKB-SubCell"/>
</dbReference>
<comment type="subcellular location">
    <subcellularLocation>
        <location evidence="5">Cell membrane</location>
        <topology evidence="5">Multi-pass membrane protein</topology>
    </subcellularLocation>
    <subcellularLocation>
        <location evidence="1">Membrane</location>
        <topology evidence="1">Multi-pass membrane protein</topology>
    </subcellularLocation>
</comment>
<evidence type="ECO:0000256" key="5">
    <source>
        <dbReference type="RuleBase" id="RU363032"/>
    </source>
</evidence>
<keyword evidence="5" id="KW-0813">Transport</keyword>
<feature type="transmembrane region" description="Helical" evidence="5">
    <location>
        <begin position="201"/>
        <end position="225"/>
    </location>
</feature>
<evidence type="ECO:0000313" key="7">
    <source>
        <dbReference type="EMBL" id="MBR1368051.1"/>
    </source>
</evidence>
<dbReference type="Pfam" id="PF00528">
    <property type="entry name" value="BPD_transp_1"/>
    <property type="match status" value="1"/>
</dbReference>
<evidence type="ECO:0000256" key="4">
    <source>
        <dbReference type="ARBA" id="ARBA00023136"/>
    </source>
</evidence>
<dbReference type="PANTHER" id="PTHR43632:SF1">
    <property type="entry name" value="PERMEASE COMPONENT OF TUNGSTATE ABC TRANSPORTER"/>
    <property type="match status" value="1"/>
</dbReference>
<sequence>MNEIISGFLTALHLIITLDPGVIEISIRSILISLSSTLIGALIAVPIGATITFSEFTGKRFLVNIIQTLYALPTVLVGLFVFLLISRAGPLGFMRLLFTPEGMVIAQTVLILPILVGLTISALKGLDTTILDTLRSLGATKIQFLRSVVKEARYAIMAAVVLGFGRAISEVGAAIMIGGNIRGHTRVLTTAISLETSMGNLAVSIALGIILLMIALVINLLLAVVQNR</sequence>
<dbReference type="CDD" id="cd06261">
    <property type="entry name" value="TM_PBP2"/>
    <property type="match status" value="1"/>
</dbReference>
<keyword evidence="8" id="KW-1185">Reference proteome</keyword>
<dbReference type="AlphaFoldDB" id="A0A8J8B3W1"/>
<protein>
    <submittedName>
        <fullName evidence="7">ABC transporter permease</fullName>
    </submittedName>
</protein>
<dbReference type="InterPro" id="IPR035906">
    <property type="entry name" value="MetI-like_sf"/>
</dbReference>
<dbReference type="NCBIfam" id="NF038017">
    <property type="entry name" value="ABC_perm1"/>
    <property type="match status" value="1"/>
</dbReference>
<dbReference type="Gene3D" id="1.10.3720.10">
    <property type="entry name" value="MetI-like"/>
    <property type="match status" value="1"/>
</dbReference>
<keyword evidence="2 5" id="KW-0812">Transmembrane</keyword>
<dbReference type="SUPFAM" id="SSF161098">
    <property type="entry name" value="MetI-like"/>
    <property type="match status" value="1"/>
</dbReference>
<feature type="transmembrane region" description="Helical" evidence="5">
    <location>
        <begin position="154"/>
        <end position="181"/>
    </location>
</feature>
<dbReference type="PROSITE" id="PS50928">
    <property type="entry name" value="ABC_TM1"/>
    <property type="match status" value="1"/>
</dbReference>
<keyword evidence="3 5" id="KW-1133">Transmembrane helix</keyword>
<feature type="transmembrane region" description="Helical" evidence="5">
    <location>
        <begin position="27"/>
        <end position="49"/>
    </location>
</feature>
<evidence type="ECO:0000313" key="8">
    <source>
        <dbReference type="Proteomes" id="UP000730161"/>
    </source>
</evidence>
<name>A0A8J8B3W1_9EURY</name>
<dbReference type="InterPro" id="IPR000515">
    <property type="entry name" value="MetI-like"/>
</dbReference>
<evidence type="ECO:0000256" key="2">
    <source>
        <dbReference type="ARBA" id="ARBA00022692"/>
    </source>
</evidence>
<dbReference type="EMBL" id="JWHL01000001">
    <property type="protein sequence ID" value="MBR1368051.1"/>
    <property type="molecule type" value="Genomic_DNA"/>
</dbReference>
<evidence type="ECO:0000259" key="6">
    <source>
        <dbReference type="PROSITE" id="PS50928"/>
    </source>
</evidence>
<proteinExistence type="inferred from homology"/>
<feature type="domain" description="ABC transmembrane type-1" evidence="6">
    <location>
        <begin position="26"/>
        <end position="222"/>
    </location>
</feature>
<feature type="transmembrane region" description="Helical" evidence="5">
    <location>
        <begin position="105"/>
        <end position="126"/>
    </location>
</feature>
<dbReference type="RefSeq" id="WP_211529651.1">
    <property type="nucleotide sequence ID" value="NZ_JWHL01000001.1"/>
</dbReference>
<gene>
    <name evidence="7" type="ORF">RJ53_00500</name>
</gene>
<comment type="caution">
    <text evidence="7">The sequence shown here is derived from an EMBL/GenBank/DDBJ whole genome shotgun (WGS) entry which is preliminary data.</text>
</comment>
<dbReference type="PANTHER" id="PTHR43632">
    <property type="entry name" value="PERMEASE COMPONENT OF TUNGSTATE ABC TRANSPORTER"/>
    <property type="match status" value="1"/>
</dbReference>
<reference evidence="7" key="1">
    <citation type="submission" date="2014-12" db="EMBL/GenBank/DDBJ databases">
        <authorList>
            <person name="Huang H.-H."/>
            <person name="Chen S.-C."/>
            <person name="Lai M.-C."/>
        </authorList>
    </citation>
    <scope>NUCLEOTIDE SEQUENCE</scope>
    <source>
        <strain evidence="7">K1F9705b</strain>
    </source>
</reference>
<dbReference type="OrthoDB" id="94632at2157"/>